<organism evidence="1 2">
    <name type="scientific">Clostridium acidisoli DSM 12555</name>
    <dbReference type="NCBI Taxonomy" id="1121291"/>
    <lineage>
        <taxon>Bacteria</taxon>
        <taxon>Bacillati</taxon>
        <taxon>Bacillota</taxon>
        <taxon>Clostridia</taxon>
        <taxon>Eubacteriales</taxon>
        <taxon>Clostridiaceae</taxon>
        <taxon>Clostridium</taxon>
    </lineage>
</organism>
<name>A0A1W1XFD4_9CLOT</name>
<dbReference type="AlphaFoldDB" id="A0A1W1XFD4"/>
<evidence type="ECO:0000313" key="1">
    <source>
        <dbReference type="EMBL" id="SMC22649.1"/>
    </source>
</evidence>
<dbReference type="RefSeq" id="WP_084115155.1">
    <property type="nucleotide sequence ID" value="NZ_FWXH01000004.1"/>
</dbReference>
<dbReference type="Pfam" id="PF14879">
    <property type="entry name" value="DUF4489"/>
    <property type="match status" value="1"/>
</dbReference>
<proteinExistence type="predicted"/>
<dbReference type="OrthoDB" id="1905050at2"/>
<accession>A0A1W1XFD4</accession>
<protein>
    <submittedName>
        <fullName evidence="1">Uncharacterized protein</fullName>
    </submittedName>
</protein>
<dbReference type="EMBL" id="FWXH01000004">
    <property type="protein sequence ID" value="SMC22649.1"/>
    <property type="molecule type" value="Genomic_DNA"/>
</dbReference>
<sequence length="198" mass="21162">MNSLINTNNGDCHEHHRRCVDPCPPQYCEFKSHEELHPIPGGALLEIGKGSSVLINAAIAPTITAATPRLIAQVTLDPTGFCFPNLKIEFSSLINLTGILGVGDSITIQLSRIRYGYSASSVKEPLQTYTISLPTLAAAINTASIPFSFIYGEENIRLRESTYLVEVVAASLLVADTGNVQIQNANIAALAVGGVRVD</sequence>
<gene>
    <name evidence="1" type="ORF">SAMN02745134_01669</name>
</gene>
<dbReference type="InterPro" id="IPR027972">
    <property type="entry name" value="DUF4489"/>
</dbReference>
<evidence type="ECO:0000313" key="2">
    <source>
        <dbReference type="Proteomes" id="UP000192468"/>
    </source>
</evidence>
<keyword evidence="2" id="KW-1185">Reference proteome</keyword>
<dbReference type="Proteomes" id="UP000192468">
    <property type="component" value="Unassembled WGS sequence"/>
</dbReference>
<reference evidence="1 2" key="1">
    <citation type="submission" date="2017-04" db="EMBL/GenBank/DDBJ databases">
        <authorList>
            <person name="Afonso C.L."/>
            <person name="Miller P.J."/>
            <person name="Scott M.A."/>
            <person name="Spackman E."/>
            <person name="Goraichik I."/>
            <person name="Dimitrov K.M."/>
            <person name="Suarez D.L."/>
            <person name="Swayne D.E."/>
        </authorList>
    </citation>
    <scope>NUCLEOTIDE SEQUENCE [LARGE SCALE GENOMIC DNA]</scope>
    <source>
        <strain evidence="1 2">DSM 12555</strain>
    </source>
</reference>